<dbReference type="Pfam" id="PF08007">
    <property type="entry name" value="JmjC_2"/>
    <property type="match status" value="1"/>
</dbReference>
<dbReference type="Gene3D" id="2.60.120.650">
    <property type="entry name" value="Cupin"/>
    <property type="match status" value="1"/>
</dbReference>
<accession>A0ABW3XUE2</accession>
<keyword evidence="3" id="KW-0408">Iron</keyword>
<dbReference type="RefSeq" id="WP_381232819.1">
    <property type="nucleotide sequence ID" value="NZ_JBHSKH010000006.1"/>
</dbReference>
<evidence type="ECO:0000256" key="3">
    <source>
        <dbReference type="ARBA" id="ARBA00023004"/>
    </source>
</evidence>
<keyword evidence="2" id="KW-0479">Metal-binding</keyword>
<feature type="domain" description="JmjC" evidence="4">
    <location>
        <begin position="48"/>
        <end position="230"/>
    </location>
</feature>
<comment type="caution">
    <text evidence="5">The sequence shown here is derived from an EMBL/GenBank/DDBJ whole genome shotgun (WGS) entry which is preliminary data.</text>
</comment>
<reference evidence="6" key="1">
    <citation type="journal article" date="2019" name="Int. J. Syst. Evol. Microbiol.">
        <title>The Global Catalogue of Microorganisms (GCM) 10K type strain sequencing project: providing services to taxonomists for standard genome sequencing and annotation.</title>
        <authorList>
            <consortium name="The Broad Institute Genomics Platform"/>
            <consortium name="The Broad Institute Genome Sequencing Center for Infectious Disease"/>
            <person name="Wu L."/>
            <person name="Ma J."/>
        </authorList>
    </citation>
    <scope>NUCLEOTIDE SEQUENCE [LARGE SCALE GENOMIC DNA]</scope>
    <source>
        <strain evidence="6">CGMCC 4.7020</strain>
    </source>
</reference>
<dbReference type="SUPFAM" id="SSF51197">
    <property type="entry name" value="Clavaminate synthase-like"/>
    <property type="match status" value="1"/>
</dbReference>
<evidence type="ECO:0000256" key="1">
    <source>
        <dbReference type="ARBA" id="ARBA00001954"/>
    </source>
</evidence>
<dbReference type="EMBL" id="JBHTMM010000135">
    <property type="protein sequence ID" value="MFD1312738.1"/>
    <property type="molecule type" value="Genomic_DNA"/>
</dbReference>
<evidence type="ECO:0000259" key="4">
    <source>
        <dbReference type="PROSITE" id="PS51184"/>
    </source>
</evidence>
<dbReference type="PANTHER" id="PTHR13096">
    <property type="entry name" value="MINA53 MYC INDUCED NUCLEAR ANTIGEN"/>
    <property type="match status" value="1"/>
</dbReference>
<name>A0ABW3XUE2_9ACTN</name>
<dbReference type="Proteomes" id="UP001597058">
    <property type="component" value="Unassembled WGS sequence"/>
</dbReference>
<evidence type="ECO:0000313" key="6">
    <source>
        <dbReference type="Proteomes" id="UP001597058"/>
    </source>
</evidence>
<dbReference type="InterPro" id="IPR003347">
    <property type="entry name" value="JmjC_dom"/>
</dbReference>
<dbReference type="InterPro" id="IPR039994">
    <property type="entry name" value="NO66-like"/>
</dbReference>
<keyword evidence="6" id="KW-1185">Reference proteome</keyword>
<evidence type="ECO:0000256" key="2">
    <source>
        <dbReference type="ARBA" id="ARBA00022723"/>
    </source>
</evidence>
<dbReference type="PANTHER" id="PTHR13096:SF8">
    <property type="entry name" value="RIBOSOMAL OXYGENASE 1"/>
    <property type="match status" value="1"/>
</dbReference>
<sequence>MDTLRGEGIFADAWNKEFRILRGAVDPAGHLSSAFIEQKLDASLLRWPYFSVLRHGAVPPESAYTRSRDVIGHQRPGFPDAAAVRRLMSAGGTLKLNQLSDWHRPTRTVVEELQAAAPVAVASYVFWTPPESRGMLPHRDASHVVALQLEGRKEWQLYAGAQQVRADAGLDVDAAHPTHTFVLEPGDVLYLPHGWPHDAVARDGDSLHLTFTLTEPTPDDLLEALGRHLLDADPGLAHRFHTTTLEQRTEHVRTALLAHTRHLDDDTWAHAALTAMREVTG</sequence>
<organism evidence="5 6">
    <name type="scientific">Streptomyces kaempferi</name>
    <dbReference type="NCBI Taxonomy" id="333725"/>
    <lineage>
        <taxon>Bacteria</taxon>
        <taxon>Bacillati</taxon>
        <taxon>Actinomycetota</taxon>
        <taxon>Actinomycetes</taxon>
        <taxon>Kitasatosporales</taxon>
        <taxon>Streptomycetaceae</taxon>
        <taxon>Streptomyces</taxon>
    </lineage>
</organism>
<evidence type="ECO:0000313" key="5">
    <source>
        <dbReference type="EMBL" id="MFD1312738.1"/>
    </source>
</evidence>
<dbReference type="PROSITE" id="PS51184">
    <property type="entry name" value="JMJC"/>
    <property type="match status" value="1"/>
</dbReference>
<protein>
    <submittedName>
        <fullName evidence="5">JmjC domain-containing protein</fullName>
    </submittedName>
</protein>
<gene>
    <name evidence="5" type="ORF">ACFQ5X_44140</name>
</gene>
<proteinExistence type="predicted"/>
<comment type="cofactor">
    <cofactor evidence="1">
        <name>Fe(2+)</name>
        <dbReference type="ChEBI" id="CHEBI:29033"/>
    </cofactor>
</comment>